<evidence type="ECO:0000256" key="1">
    <source>
        <dbReference type="ARBA" id="ARBA00004613"/>
    </source>
</evidence>
<sequence length="372" mass="40836">MTANDHKDAGEQTDQPFGTLELVHAFEEGPMPTGVTVSHTGRIFVNYPLWGDDVAATVAELRDGEAVPFPDQAWNARSGDLSKRLVSVQSVVVDPADRLWIVDTGSPLFTPTEPGGPKLVCVDLRSDTVVRVITFERDVAPSTSYLNDVRFDLRKATEGVAYLTDSSGNGPNAIVVVDLATGQAWRRLNDHPSTKAESPPAYLPIVEGRVFMERPQDGPPKPVLMGADGIAISADGKRLFYCPLMSRHLYSVSADALTDRSVSEREVAATVVDEGDKGGSADGLETDDAGRVYITNWEHNAIMRRLPDGTFETLVHDPRLLWPDTMSVARQHLYVTSNQLHRQAAYQNGQDLRRYPYALFRTPIDAGPVRLL</sequence>
<dbReference type="RefSeq" id="WP_089206717.1">
    <property type="nucleotide sequence ID" value="NZ_FZOD01000006.1"/>
</dbReference>
<dbReference type="InterPro" id="IPR017996">
    <property type="entry name" value="MRJP/yellow-related"/>
</dbReference>
<proteinExistence type="predicted"/>
<organism evidence="3 4">
    <name type="scientific">Streptosporangium subroseum</name>
    <dbReference type="NCBI Taxonomy" id="106412"/>
    <lineage>
        <taxon>Bacteria</taxon>
        <taxon>Bacillati</taxon>
        <taxon>Actinomycetota</taxon>
        <taxon>Actinomycetes</taxon>
        <taxon>Streptosporangiales</taxon>
        <taxon>Streptosporangiaceae</taxon>
        <taxon>Streptosporangium</taxon>
    </lineage>
</organism>
<dbReference type="SUPFAM" id="SSF63829">
    <property type="entry name" value="Calcium-dependent phosphotriesterase"/>
    <property type="match status" value="1"/>
</dbReference>
<reference evidence="3 4" key="1">
    <citation type="submission" date="2017-06" db="EMBL/GenBank/DDBJ databases">
        <authorList>
            <person name="Kim H.J."/>
            <person name="Triplett B.A."/>
        </authorList>
    </citation>
    <scope>NUCLEOTIDE SEQUENCE [LARGE SCALE GENOMIC DNA]</scope>
    <source>
        <strain evidence="3 4">CGMCC 4.2132</strain>
    </source>
</reference>
<dbReference type="Pfam" id="PF03022">
    <property type="entry name" value="MRJP"/>
    <property type="match status" value="1"/>
</dbReference>
<evidence type="ECO:0000256" key="2">
    <source>
        <dbReference type="ARBA" id="ARBA00022525"/>
    </source>
</evidence>
<dbReference type="AlphaFoldDB" id="A0A239D2J2"/>
<comment type="subcellular location">
    <subcellularLocation>
        <location evidence="1">Secreted</location>
    </subcellularLocation>
</comment>
<dbReference type="GO" id="GO:0005576">
    <property type="term" value="C:extracellular region"/>
    <property type="evidence" value="ECO:0007669"/>
    <property type="project" value="UniProtKB-SubCell"/>
</dbReference>
<dbReference type="EMBL" id="FZOD01000006">
    <property type="protein sequence ID" value="SNS26081.1"/>
    <property type="molecule type" value="Genomic_DNA"/>
</dbReference>
<dbReference type="OrthoDB" id="9797664at2"/>
<keyword evidence="4" id="KW-1185">Reference proteome</keyword>
<evidence type="ECO:0000313" key="4">
    <source>
        <dbReference type="Proteomes" id="UP000198282"/>
    </source>
</evidence>
<evidence type="ECO:0000313" key="3">
    <source>
        <dbReference type="EMBL" id="SNS26081.1"/>
    </source>
</evidence>
<gene>
    <name evidence="3" type="ORF">SAMN05216276_1006203</name>
</gene>
<dbReference type="Proteomes" id="UP000198282">
    <property type="component" value="Unassembled WGS sequence"/>
</dbReference>
<dbReference type="PANTHER" id="PTHR10009:SF18">
    <property type="entry name" value="PROTEIN YELLOW-LIKE PROTEIN"/>
    <property type="match status" value="1"/>
</dbReference>
<dbReference type="Gene3D" id="2.120.10.30">
    <property type="entry name" value="TolB, C-terminal domain"/>
    <property type="match status" value="1"/>
</dbReference>
<dbReference type="InterPro" id="IPR011042">
    <property type="entry name" value="6-blade_b-propeller_TolB-like"/>
</dbReference>
<protein>
    <submittedName>
        <fullName evidence="3">Sugar lactone lactonase YvrE</fullName>
    </submittedName>
</protein>
<dbReference type="PANTHER" id="PTHR10009">
    <property type="entry name" value="PROTEIN YELLOW-RELATED"/>
    <property type="match status" value="1"/>
</dbReference>
<accession>A0A239D2J2</accession>
<keyword evidence="2" id="KW-0964">Secreted</keyword>
<name>A0A239D2J2_9ACTN</name>